<feature type="domain" description="Translation initiation factor 5A C-terminal" evidence="2">
    <location>
        <begin position="64"/>
        <end position="131"/>
    </location>
</feature>
<keyword evidence="1" id="KW-0385">Hypusine</keyword>
<dbReference type="SMART" id="SM01376">
    <property type="entry name" value="eIF-5a"/>
    <property type="match status" value="1"/>
</dbReference>
<evidence type="ECO:0000313" key="3">
    <source>
        <dbReference type="EMBL" id="KAJ5215673.1"/>
    </source>
</evidence>
<dbReference type="InterPro" id="IPR020189">
    <property type="entry name" value="IF5A_C"/>
</dbReference>
<keyword evidence="1" id="KW-0648">Protein biosynthesis</keyword>
<reference evidence="3" key="2">
    <citation type="journal article" date="2023" name="IMA Fungus">
        <title>Comparative genomic study of the Penicillium genus elucidates a diverse pangenome and 15 lateral gene transfer events.</title>
        <authorList>
            <person name="Petersen C."/>
            <person name="Sorensen T."/>
            <person name="Nielsen M.R."/>
            <person name="Sondergaard T.E."/>
            <person name="Sorensen J.L."/>
            <person name="Fitzpatrick D.A."/>
            <person name="Frisvad J.C."/>
            <person name="Nielsen K.L."/>
        </authorList>
    </citation>
    <scope>NUCLEOTIDE SEQUENCE</scope>
    <source>
        <strain evidence="3">IBT 15544</strain>
    </source>
</reference>
<comment type="caution">
    <text evidence="3">The sequence shown here is derived from an EMBL/GenBank/DDBJ whole genome shotgun (WGS) entry which is preliminary data.</text>
</comment>
<dbReference type="Gene3D" id="2.40.50.140">
    <property type="entry name" value="Nucleic acid-binding proteins"/>
    <property type="match status" value="1"/>
</dbReference>
<dbReference type="InterPro" id="IPR014722">
    <property type="entry name" value="Rib_uL2_dom2"/>
</dbReference>
<dbReference type="GO" id="GO:0043022">
    <property type="term" value="F:ribosome binding"/>
    <property type="evidence" value="ECO:0007669"/>
    <property type="project" value="UniProtKB-UniRule"/>
</dbReference>
<comment type="PTM">
    <text evidence="1">eIF-5A seems to be the only eukaryotic protein to have a hypusine residue which is a post-translational modification of a lysine by the addition of a butylamino group.</text>
</comment>
<comment type="similarity">
    <text evidence="1">Belongs to the eIF-5A family.</text>
</comment>
<dbReference type="GO" id="GO:0003746">
    <property type="term" value="F:translation elongation factor activity"/>
    <property type="evidence" value="ECO:0007669"/>
    <property type="project" value="UniProtKB-UniRule"/>
</dbReference>
<comment type="function">
    <text evidence="1">Translation factor that promotes translation elongation and termination, particularly upon ribosome stalling at specific amino acid sequence contexts. Binds between the exit (E) and peptidyl (P) site of the ribosome and promotes rescue of stalled ribosome: specifically required for efficient translation of polyproline-containing peptides as well as other motifs that stall the ribosome. Acts as ribosome quality control (RQC) cofactor by joining the RQC complex to facilitate peptidyl transfer during CAT tailing step.</text>
</comment>
<evidence type="ECO:0000256" key="1">
    <source>
        <dbReference type="RuleBase" id="RU362005"/>
    </source>
</evidence>
<dbReference type="GO" id="GO:0045901">
    <property type="term" value="P:positive regulation of translational elongation"/>
    <property type="evidence" value="ECO:0007669"/>
    <property type="project" value="UniProtKB-UniRule"/>
</dbReference>
<dbReference type="GO" id="GO:0003723">
    <property type="term" value="F:RNA binding"/>
    <property type="evidence" value="ECO:0007669"/>
    <property type="project" value="InterPro"/>
</dbReference>
<dbReference type="OrthoDB" id="9975114at2759"/>
<keyword evidence="4" id="KW-1185">Reference proteome</keyword>
<protein>
    <recommendedName>
        <fullName evidence="1">Eukaryotic translation initiation factor 5A</fullName>
        <shortName evidence="1">eIF-5A</shortName>
    </recommendedName>
</protein>
<name>A0A9W9TAJ3_9EURO</name>
<dbReference type="RefSeq" id="XP_058311486.1">
    <property type="nucleotide sequence ID" value="XM_058449142.1"/>
</dbReference>
<dbReference type="EMBL" id="JAPQKR010000005">
    <property type="protein sequence ID" value="KAJ5215673.1"/>
    <property type="molecule type" value="Genomic_DNA"/>
</dbReference>
<dbReference type="SUPFAM" id="SSF50104">
    <property type="entry name" value="Translation proteins SH3-like domain"/>
    <property type="match status" value="1"/>
</dbReference>
<dbReference type="PIRSF" id="PIRSF003025">
    <property type="entry name" value="eIF5A"/>
    <property type="match status" value="1"/>
</dbReference>
<dbReference type="InterPro" id="IPR001884">
    <property type="entry name" value="IF5A-like"/>
</dbReference>
<dbReference type="AlphaFoldDB" id="A0A9W9TAJ3"/>
<dbReference type="InterPro" id="IPR008991">
    <property type="entry name" value="Translation_prot_SH3-like_sf"/>
</dbReference>
<organism evidence="3 4">
    <name type="scientific">Penicillium cinerascens</name>
    <dbReference type="NCBI Taxonomy" id="70096"/>
    <lineage>
        <taxon>Eukaryota</taxon>
        <taxon>Fungi</taxon>
        <taxon>Dikarya</taxon>
        <taxon>Ascomycota</taxon>
        <taxon>Pezizomycotina</taxon>
        <taxon>Eurotiomycetes</taxon>
        <taxon>Eurotiomycetidae</taxon>
        <taxon>Eurotiales</taxon>
        <taxon>Aspergillaceae</taxon>
        <taxon>Penicillium</taxon>
    </lineage>
</organism>
<dbReference type="SUPFAM" id="SSF50249">
    <property type="entry name" value="Nucleic acid-binding proteins"/>
    <property type="match status" value="1"/>
</dbReference>
<dbReference type="Proteomes" id="UP001150904">
    <property type="component" value="Unassembled WGS sequence"/>
</dbReference>
<dbReference type="GeneID" id="83176443"/>
<reference evidence="3" key="1">
    <citation type="submission" date="2022-12" db="EMBL/GenBank/DDBJ databases">
        <authorList>
            <person name="Petersen C."/>
        </authorList>
    </citation>
    <scope>NUCLEOTIDE SEQUENCE</scope>
    <source>
        <strain evidence="3">IBT 15544</strain>
    </source>
</reference>
<accession>A0A9W9TAJ3</accession>
<dbReference type="Gene3D" id="2.30.30.30">
    <property type="match status" value="1"/>
</dbReference>
<dbReference type="NCBIfam" id="TIGR00037">
    <property type="entry name" value="eIF_5A"/>
    <property type="match status" value="1"/>
</dbReference>
<dbReference type="Pfam" id="PF01287">
    <property type="entry name" value="eIF-5a"/>
    <property type="match status" value="1"/>
</dbReference>
<dbReference type="InterPro" id="IPR048670">
    <property type="entry name" value="IF5A-like_N"/>
</dbReference>
<gene>
    <name evidence="3" type="ORF">N7498_002080</name>
</gene>
<dbReference type="GO" id="GO:0045905">
    <property type="term" value="P:positive regulation of translational termination"/>
    <property type="evidence" value="ECO:0007669"/>
    <property type="project" value="UniProtKB-UniRule"/>
</dbReference>
<sequence length="136" mass="14783">MSSTSSVRASSLRKNGYIVINGRPGKIYEISMSNEKCHFEAIDIFTDKKLDTLVAKEENVDVPEVSSNEYQFSHIEGGMLHLICMDGAEKNDVPVPDGDVGGKIRAHEDAGIDTLITVISAMGEKRATAVKEAQRG</sequence>
<evidence type="ECO:0000259" key="2">
    <source>
        <dbReference type="SMART" id="SM01376"/>
    </source>
</evidence>
<dbReference type="InterPro" id="IPR012340">
    <property type="entry name" value="NA-bd_OB-fold"/>
</dbReference>
<dbReference type="PANTHER" id="PTHR11673">
    <property type="entry name" value="TRANSLATION INITIATION FACTOR 5A FAMILY MEMBER"/>
    <property type="match status" value="1"/>
</dbReference>
<proteinExistence type="inferred from homology"/>
<evidence type="ECO:0000313" key="4">
    <source>
        <dbReference type="Proteomes" id="UP001150904"/>
    </source>
</evidence>
<dbReference type="Pfam" id="PF21485">
    <property type="entry name" value="IF5A-like_N"/>
    <property type="match status" value="1"/>
</dbReference>